<dbReference type="InterPro" id="IPR036047">
    <property type="entry name" value="F-box-like_dom_sf"/>
</dbReference>
<dbReference type="AlphaFoldDB" id="A0A9N7NGS3"/>
<evidence type="ECO:0000313" key="3">
    <source>
        <dbReference type="EMBL" id="CAA0828476.1"/>
    </source>
</evidence>
<feature type="region of interest" description="Disordered" evidence="1">
    <location>
        <begin position="1"/>
        <end position="51"/>
    </location>
</feature>
<dbReference type="InterPro" id="IPR013187">
    <property type="entry name" value="F-box-assoc_dom_typ3"/>
</dbReference>
<reference evidence="3" key="1">
    <citation type="submission" date="2019-12" db="EMBL/GenBank/DDBJ databases">
        <authorList>
            <person name="Scholes J."/>
        </authorList>
    </citation>
    <scope>NUCLEOTIDE SEQUENCE</scope>
</reference>
<evidence type="ECO:0000313" key="4">
    <source>
        <dbReference type="Proteomes" id="UP001153555"/>
    </source>
</evidence>
<dbReference type="OrthoDB" id="879479at2759"/>
<evidence type="ECO:0000259" key="2">
    <source>
        <dbReference type="PROSITE" id="PS50181"/>
    </source>
</evidence>
<feature type="domain" description="F-box" evidence="2">
    <location>
        <begin position="66"/>
        <end position="113"/>
    </location>
</feature>
<dbReference type="SUPFAM" id="SSF81383">
    <property type="entry name" value="F-box domain"/>
    <property type="match status" value="1"/>
</dbReference>
<comment type="caution">
    <text evidence="3">The sequence shown here is derived from an EMBL/GenBank/DDBJ whole genome shotgun (WGS) entry which is preliminary data.</text>
</comment>
<proteinExistence type="predicted"/>
<dbReference type="PANTHER" id="PTHR31672">
    <property type="entry name" value="BNACNNG10540D PROTEIN"/>
    <property type="match status" value="1"/>
</dbReference>
<accession>A0A9N7NGS3</accession>
<organism evidence="3 4">
    <name type="scientific">Striga hermonthica</name>
    <name type="common">Purple witchweed</name>
    <name type="synonym">Buchnera hermonthica</name>
    <dbReference type="NCBI Taxonomy" id="68872"/>
    <lineage>
        <taxon>Eukaryota</taxon>
        <taxon>Viridiplantae</taxon>
        <taxon>Streptophyta</taxon>
        <taxon>Embryophyta</taxon>
        <taxon>Tracheophyta</taxon>
        <taxon>Spermatophyta</taxon>
        <taxon>Magnoliopsida</taxon>
        <taxon>eudicotyledons</taxon>
        <taxon>Gunneridae</taxon>
        <taxon>Pentapetalae</taxon>
        <taxon>asterids</taxon>
        <taxon>lamiids</taxon>
        <taxon>Lamiales</taxon>
        <taxon>Orobanchaceae</taxon>
        <taxon>Buchnereae</taxon>
        <taxon>Striga</taxon>
    </lineage>
</organism>
<sequence length="432" mass="49314">MGNIPPSIIRQPPRPRRLPAANMSEESKTEVPPLKVLVPPDEQIDGGKSTEGTRTYYPWSCKRKSPTSLESLPDELLFEILSRVPGQDIYEARLVCRKWYRKIHNRNFINAQLEHATHGLLLRSQNPETDSFLIHAAGGRAEMSKFRCQRTCLVHTSCNGLMLEFEKQNMDNIYVSNPATGQIFVLPLYVGGVSSFELWGIAYASVSMEYKVVLPILTGPFTKEKCYILTVGVDKSWRAVDLGHLSSKATRAFMSTPVITEGFIHWFTVYSNIGLTLNVETEIFTETPGLTPSRRISDHQRNIYLPTGKYLSLLRPCGEFSWQVWEMRPEIGEWRKMGSVCLESQRRRFKQLGLIQPTEVNTRPLFKLRTDVVPVGWVKYMEVLALSSADVIRRTIFTFNLVTGEFDEMELPSVRLDYTIMLHKSSLVWLCG</sequence>
<dbReference type="PANTHER" id="PTHR31672:SF11">
    <property type="entry name" value="F-BOX PROTEIN CPR1-LIKE ISOFORM X2"/>
    <property type="match status" value="1"/>
</dbReference>
<dbReference type="NCBIfam" id="TIGR01640">
    <property type="entry name" value="F_box_assoc_1"/>
    <property type="match status" value="1"/>
</dbReference>
<dbReference type="InterPro" id="IPR017451">
    <property type="entry name" value="F-box-assoc_interact_dom"/>
</dbReference>
<gene>
    <name evidence="3" type="ORF">SHERM_24171</name>
</gene>
<evidence type="ECO:0000256" key="1">
    <source>
        <dbReference type="SAM" id="MobiDB-lite"/>
    </source>
</evidence>
<dbReference type="Pfam" id="PF00646">
    <property type="entry name" value="F-box"/>
    <property type="match status" value="1"/>
</dbReference>
<dbReference type="EMBL" id="CACSLK010027752">
    <property type="protein sequence ID" value="CAA0828476.1"/>
    <property type="molecule type" value="Genomic_DNA"/>
</dbReference>
<dbReference type="SMART" id="SM00256">
    <property type="entry name" value="FBOX"/>
    <property type="match status" value="1"/>
</dbReference>
<dbReference type="InterPro" id="IPR001810">
    <property type="entry name" value="F-box_dom"/>
</dbReference>
<name>A0A9N7NGS3_STRHE</name>
<keyword evidence="4" id="KW-1185">Reference proteome</keyword>
<protein>
    <recommendedName>
        <fullName evidence="2">F-box domain-containing protein</fullName>
    </recommendedName>
</protein>
<dbReference type="Proteomes" id="UP001153555">
    <property type="component" value="Unassembled WGS sequence"/>
</dbReference>
<dbReference type="PROSITE" id="PS50181">
    <property type="entry name" value="FBOX"/>
    <property type="match status" value="1"/>
</dbReference>
<dbReference type="InterPro" id="IPR050796">
    <property type="entry name" value="SCF_F-box_component"/>
</dbReference>
<feature type="compositionally biased region" description="Low complexity" evidence="1">
    <location>
        <begin position="1"/>
        <end position="11"/>
    </location>
</feature>
<dbReference type="Gene3D" id="1.20.1280.50">
    <property type="match status" value="1"/>
</dbReference>
<dbReference type="Pfam" id="PF08268">
    <property type="entry name" value="FBA_3"/>
    <property type="match status" value="1"/>
</dbReference>